<protein>
    <recommendedName>
        <fullName evidence="4">Reverse transcriptase domain-containing protein</fullName>
    </recommendedName>
</protein>
<dbReference type="OrthoDB" id="7476844at2759"/>
<evidence type="ECO:0008006" key="4">
    <source>
        <dbReference type="Google" id="ProtNLM"/>
    </source>
</evidence>
<feature type="region of interest" description="Disordered" evidence="1">
    <location>
        <begin position="1"/>
        <end position="30"/>
    </location>
</feature>
<name>A0A6J8A413_MYTCO</name>
<accession>A0A6J8A413</accession>
<organism evidence="2 3">
    <name type="scientific">Mytilus coruscus</name>
    <name type="common">Sea mussel</name>
    <dbReference type="NCBI Taxonomy" id="42192"/>
    <lineage>
        <taxon>Eukaryota</taxon>
        <taxon>Metazoa</taxon>
        <taxon>Spiralia</taxon>
        <taxon>Lophotrochozoa</taxon>
        <taxon>Mollusca</taxon>
        <taxon>Bivalvia</taxon>
        <taxon>Autobranchia</taxon>
        <taxon>Pteriomorphia</taxon>
        <taxon>Mytilida</taxon>
        <taxon>Mytiloidea</taxon>
        <taxon>Mytilidae</taxon>
        <taxon>Mytilinae</taxon>
        <taxon>Mytilus</taxon>
    </lineage>
</organism>
<dbReference type="EMBL" id="CACVKT020000582">
    <property type="protein sequence ID" value="CAC5361059.1"/>
    <property type="molecule type" value="Genomic_DNA"/>
</dbReference>
<gene>
    <name evidence="2" type="ORF">MCOR_3320</name>
</gene>
<keyword evidence="3" id="KW-1185">Reference proteome</keyword>
<dbReference type="AlphaFoldDB" id="A0A6J8A413"/>
<reference evidence="2 3" key="1">
    <citation type="submission" date="2020-06" db="EMBL/GenBank/DDBJ databases">
        <authorList>
            <person name="Li R."/>
            <person name="Bekaert M."/>
        </authorList>
    </citation>
    <scope>NUCLEOTIDE SEQUENCE [LARGE SCALE GENOMIC DNA]</scope>
    <source>
        <strain evidence="3">wild</strain>
    </source>
</reference>
<proteinExistence type="predicted"/>
<dbReference type="Proteomes" id="UP000507470">
    <property type="component" value="Unassembled WGS sequence"/>
</dbReference>
<feature type="compositionally biased region" description="Polar residues" evidence="1">
    <location>
        <begin position="15"/>
        <end position="30"/>
    </location>
</feature>
<evidence type="ECO:0000313" key="2">
    <source>
        <dbReference type="EMBL" id="CAC5361059.1"/>
    </source>
</evidence>
<evidence type="ECO:0000256" key="1">
    <source>
        <dbReference type="SAM" id="MobiDB-lite"/>
    </source>
</evidence>
<feature type="region of interest" description="Disordered" evidence="1">
    <location>
        <begin position="77"/>
        <end position="102"/>
    </location>
</feature>
<sequence>MRIPQQLPPQFDFNRPNSTVHPTSTPLNHPNIMNSYKDNRRNVTNDGGINITFTGQTIYYSPPSHMTQVKYHANISPGTRAAPTTNKTALTHPRYNGTSPSSLHTNMYSEPRSMKDHDCNFIRDMKQKIDVFLIQEHWLFHCELNMLSEIHTEIAGSGKSVDSDDPISASYVPRGYGGVAILWNKSIDKYIKPISDGSNRIHCVIN</sequence>
<evidence type="ECO:0000313" key="3">
    <source>
        <dbReference type="Proteomes" id="UP000507470"/>
    </source>
</evidence>